<feature type="region of interest" description="Disordered" evidence="8">
    <location>
        <begin position="341"/>
        <end position="360"/>
    </location>
</feature>
<feature type="compositionally biased region" description="Low complexity" evidence="8">
    <location>
        <begin position="346"/>
        <end position="355"/>
    </location>
</feature>
<evidence type="ECO:0000256" key="2">
    <source>
        <dbReference type="ARBA" id="ARBA00022679"/>
    </source>
</evidence>
<evidence type="ECO:0000256" key="6">
    <source>
        <dbReference type="ARBA" id="ARBA00023315"/>
    </source>
</evidence>
<dbReference type="EMBL" id="BDIP01000258">
    <property type="protein sequence ID" value="GIQ80872.1"/>
    <property type="molecule type" value="Genomic_DNA"/>
</dbReference>
<dbReference type="OrthoDB" id="9909019at2759"/>
<feature type="transmembrane region" description="Helical" evidence="7">
    <location>
        <begin position="151"/>
        <end position="176"/>
    </location>
</feature>
<dbReference type="GO" id="GO:0005783">
    <property type="term" value="C:endoplasmic reticulum"/>
    <property type="evidence" value="ECO:0007669"/>
    <property type="project" value="TreeGrafter"/>
</dbReference>
<feature type="compositionally biased region" description="Basic and acidic residues" evidence="8">
    <location>
        <begin position="308"/>
        <end position="322"/>
    </location>
</feature>
<protein>
    <recommendedName>
        <fullName evidence="7">Palmitoyltransferase</fullName>
        <ecNumber evidence="7">2.3.1.225</ecNumber>
    </recommendedName>
</protein>
<dbReference type="Pfam" id="PF01529">
    <property type="entry name" value="DHHC"/>
    <property type="match status" value="1"/>
</dbReference>
<proteinExistence type="inferred from homology"/>
<feature type="transmembrane region" description="Helical" evidence="7">
    <location>
        <begin position="31"/>
        <end position="52"/>
    </location>
</feature>
<keyword evidence="3 7" id="KW-0812">Transmembrane</keyword>
<comment type="catalytic activity">
    <reaction evidence="7">
        <text>L-cysteinyl-[protein] + hexadecanoyl-CoA = S-hexadecanoyl-L-cysteinyl-[protein] + CoA</text>
        <dbReference type="Rhea" id="RHEA:36683"/>
        <dbReference type="Rhea" id="RHEA-COMP:10131"/>
        <dbReference type="Rhea" id="RHEA-COMP:11032"/>
        <dbReference type="ChEBI" id="CHEBI:29950"/>
        <dbReference type="ChEBI" id="CHEBI:57287"/>
        <dbReference type="ChEBI" id="CHEBI:57379"/>
        <dbReference type="ChEBI" id="CHEBI:74151"/>
        <dbReference type="EC" id="2.3.1.225"/>
    </reaction>
</comment>
<keyword evidence="4 7" id="KW-1133">Transmembrane helix</keyword>
<feature type="compositionally biased region" description="Low complexity" evidence="8">
    <location>
        <begin position="515"/>
        <end position="525"/>
    </location>
</feature>
<dbReference type="GO" id="GO:0016020">
    <property type="term" value="C:membrane"/>
    <property type="evidence" value="ECO:0007669"/>
    <property type="project" value="UniProtKB-SubCell"/>
</dbReference>
<dbReference type="GO" id="GO:0019706">
    <property type="term" value="F:protein-cysteine S-palmitoyltransferase activity"/>
    <property type="evidence" value="ECO:0007669"/>
    <property type="project" value="UniProtKB-EC"/>
</dbReference>
<accession>A0A9K3CR14</accession>
<dbReference type="EC" id="2.3.1.225" evidence="7"/>
<evidence type="ECO:0000256" key="3">
    <source>
        <dbReference type="ARBA" id="ARBA00022692"/>
    </source>
</evidence>
<feature type="compositionally biased region" description="Polar residues" evidence="8">
    <location>
        <begin position="298"/>
        <end position="307"/>
    </location>
</feature>
<evidence type="ECO:0000256" key="7">
    <source>
        <dbReference type="RuleBase" id="RU079119"/>
    </source>
</evidence>
<evidence type="ECO:0000256" key="8">
    <source>
        <dbReference type="SAM" id="MobiDB-lite"/>
    </source>
</evidence>
<dbReference type="PANTHER" id="PTHR22883">
    <property type="entry name" value="ZINC FINGER DHHC DOMAIN CONTAINING PROTEIN"/>
    <property type="match status" value="1"/>
</dbReference>
<dbReference type="InterPro" id="IPR001594">
    <property type="entry name" value="Palmitoyltrfase_DHHC"/>
</dbReference>
<feature type="transmembrane region" description="Helical" evidence="7">
    <location>
        <begin position="58"/>
        <end position="80"/>
    </location>
</feature>
<dbReference type="GO" id="GO:0006612">
    <property type="term" value="P:protein targeting to membrane"/>
    <property type="evidence" value="ECO:0007669"/>
    <property type="project" value="TreeGrafter"/>
</dbReference>
<evidence type="ECO:0000313" key="10">
    <source>
        <dbReference type="EMBL" id="GIQ80872.1"/>
    </source>
</evidence>
<organism evidence="10 11">
    <name type="scientific">Kipferlia bialata</name>
    <dbReference type="NCBI Taxonomy" id="797122"/>
    <lineage>
        <taxon>Eukaryota</taxon>
        <taxon>Metamonada</taxon>
        <taxon>Carpediemonas-like organisms</taxon>
        <taxon>Kipferlia</taxon>
    </lineage>
</organism>
<keyword evidence="2 7" id="KW-0808">Transferase</keyword>
<dbReference type="PROSITE" id="PS50216">
    <property type="entry name" value="DHHC"/>
    <property type="match status" value="1"/>
</dbReference>
<evidence type="ECO:0000259" key="9">
    <source>
        <dbReference type="Pfam" id="PF01529"/>
    </source>
</evidence>
<evidence type="ECO:0000256" key="4">
    <source>
        <dbReference type="ARBA" id="ARBA00022989"/>
    </source>
</evidence>
<dbReference type="PANTHER" id="PTHR22883:SF203">
    <property type="entry name" value="PALMITOYLTRANSFERASE"/>
    <property type="match status" value="1"/>
</dbReference>
<comment type="similarity">
    <text evidence="7">Belongs to the DHHC palmitoyltransferase family.</text>
</comment>
<comment type="subcellular location">
    <subcellularLocation>
        <location evidence="1">Membrane</location>
        <topology evidence="1">Multi-pass membrane protein</topology>
    </subcellularLocation>
</comment>
<feature type="domain" description="Palmitoyltransferase DHHC" evidence="9">
    <location>
        <begin position="104"/>
        <end position="233"/>
    </location>
</feature>
<gene>
    <name evidence="10" type="ORF">KIPB_001743</name>
</gene>
<comment type="domain">
    <text evidence="7">The DHHC domain is required for palmitoyltransferase activity.</text>
</comment>
<evidence type="ECO:0000256" key="1">
    <source>
        <dbReference type="ARBA" id="ARBA00004141"/>
    </source>
</evidence>
<keyword evidence="6 7" id="KW-0012">Acyltransferase</keyword>
<name>A0A9K3CR14_9EUKA</name>
<feature type="transmembrane region" description="Helical" evidence="7">
    <location>
        <begin position="188"/>
        <end position="211"/>
    </location>
</feature>
<dbReference type="GO" id="GO:0005794">
    <property type="term" value="C:Golgi apparatus"/>
    <property type="evidence" value="ECO:0007669"/>
    <property type="project" value="TreeGrafter"/>
</dbReference>
<dbReference type="AlphaFoldDB" id="A0A9K3CR14"/>
<keyword evidence="11" id="KW-1185">Reference proteome</keyword>
<evidence type="ECO:0000313" key="11">
    <source>
        <dbReference type="Proteomes" id="UP000265618"/>
    </source>
</evidence>
<evidence type="ECO:0000256" key="5">
    <source>
        <dbReference type="ARBA" id="ARBA00023136"/>
    </source>
</evidence>
<reference evidence="10 11" key="1">
    <citation type="journal article" date="2018" name="PLoS ONE">
        <title>The draft genome of Kipferlia bialata reveals reductive genome evolution in fornicate parasites.</title>
        <authorList>
            <person name="Tanifuji G."/>
            <person name="Takabayashi S."/>
            <person name="Kume K."/>
            <person name="Takagi M."/>
            <person name="Nakayama T."/>
            <person name="Kamikawa R."/>
            <person name="Inagaki Y."/>
            <person name="Hashimoto T."/>
        </authorList>
    </citation>
    <scope>NUCLEOTIDE SEQUENCE [LARGE SCALE GENOMIC DNA]</scope>
    <source>
        <strain evidence="10">NY0173</strain>
    </source>
</reference>
<feature type="region of interest" description="Disordered" evidence="8">
    <location>
        <begin position="459"/>
        <end position="560"/>
    </location>
</feature>
<feature type="region of interest" description="Disordered" evidence="8">
    <location>
        <begin position="294"/>
        <end position="335"/>
    </location>
</feature>
<dbReference type="InterPro" id="IPR039859">
    <property type="entry name" value="PFA4/ZDH16/20/ERF2-like"/>
</dbReference>
<comment type="caution">
    <text evidence="10">The sequence shown here is derived from an EMBL/GenBank/DDBJ whole genome shotgun (WGS) entry which is preliminary data.</text>
</comment>
<dbReference type="Proteomes" id="UP000265618">
    <property type="component" value="Unassembled WGS sequence"/>
</dbReference>
<feature type="compositionally biased region" description="Polar residues" evidence="8">
    <location>
        <begin position="534"/>
        <end position="543"/>
    </location>
</feature>
<sequence length="560" mass="59437">MREIITPRGQTDSAKRIRRHGFQLPYNPAQLLATIVIVVCPVVWVLFVSPAFSPSIRYLVGGAAALLGVLSMLFAVLTMLRDPADAVCYASRAEMPALYADEPDRSYYCDTCLMRVASSTKHCRVCNKCVKGFDHHCVWLNTCVGQANHSLFFVFISVTVVLLLHLLICTGVALYAYSQDSLPDAFSVTTSVFLCVSIGSLVVDLVALALVGQLLLFHIRLAVLHVSTYEYVTRVKGETKDRTHKRAVAKYPCLPLGAAACLVTTGDIVKCKACAKTTTVEAVGSEEVRVELPEVVQEKQTQPSSTLSRRDSASESGRESGRESAGGRPRSNSRLSKLSARFAPRGSSGSLGSLGDFQGRPGSMDSIDAVTAQYNRRTSILAGRRGSLARRGSMSHANMSNGSLGALSGSFGGSGVQLPPIQAPDWLTQASSKAMPSTTSALGRETPAFVDQLVSATDVDQGGQGAGSGLPDFSHPDGVVMASRENSERSDTESSSSDEEGGVYVYNPDRSASVDSESGSGSGSETETEDSESYTYATDGTTTDSEETQGGRGADTGLIV</sequence>
<keyword evidence="5 7" id="KW-0472">Membrane</keyword>